<proteinExistence type="predicted"/>
<accession>A0ACC0YDZ6</accession>
<dbReference type="EMBL" id="CM047742">
    <property type="protein sequence ID" value="KAJ0034357.1"/>
    <property type="molecule type" value="Genomic_DNA"/>
</dbReference>
<reference evidence="2" key="1">
    <citation type="journal article" date="2023" name="G3 (Bethesda)">
        <title>Genome assembly and association tests identify interacting loci associated with vigor, precocity, and sex in interspecific pistachio rootstocks.</title>
        <authorList>
            <person name="Palmer W."/>
            <person name="Jacygrad E."/>
            <person name="Sagayaradj S."/>
            <person name="Cavanaugh K."/>
            <person name="Han R."/>
            <person name="Bertier L."/>
            <person name="Beede B."/>
            <person name="Kafkas S."/>
            <person name="Golino D."/>
            <person name="Preece J."/>
            <person name="Michelmore R."/>
        </authorList>
    </citation>
    <scope>NUCLEOTIDE SEQUENCE [LARGE SCALE GENOMIC DNA]</scope>
</reference>
<sequence>MTLTDLMNVLEALE</sequence>
<dbReference type="Proteomes" id="UP001163603">
    <property type="component" value="Chromosome 7"/>
</dbReference>
<gene>
    <name evidence="1" type="ORF">Pint_25270</name>
</gene>
<evidence type="ECO:0000313" key="2">
    <source>
        <dbReference type="Proteomes" id="UP001163603"/>
    </source>
</evidence>
<organism evidence="1 2">
    <name type="scientific">Pistacia integerrima</name>
    <dbReference type="NCBI Taxonomy" id="434235"/>
    <lineage>
        <taxon>Eukaryota</taxon>
        <taxon>Viridiplantae</taxon>
        <taxon>Streptophyta</taxon>
        <taxon>Embryophyta</taxon>
        <taxon>Tracheophyta</taxon>
        <taxon>Spermatophyta</taxon>
        <taxon>Magnoliopsida</taxon>
        <taxon>eudicotyledons</taxon>
        <taxon>Gunneridae</taxon>
        <taxon>Pentapetalae</taxon>
        <taxon>rosids</taxon>
        <taxon>malvids</taxon>
        <taxon>Sapindales</taxon>
        <taxon>Anacardiaceae</taxon>
        <taxon>Pistacia</taxon>
    </lineage>
</organism>
<name>A0ACC0YDZ6_9ROSI</name>
<protein>
    <submittedName>
        <fullName evidence="1">Uncharacterized protein</fullName>
    </submittedName>
</protein>
<comment type="caution">
    <text evidence="1">The sequence shown here is derived from an EMBL/GenBank/DDBJ whole genome shotgun (WGS) entry which is preliminary data.</text>
</comment>
<keyword evidence="2" id="KW-1185">Reference proteome</keyword>
<evidence type="ECO:0000313" key="1">
    <source>
        <dbReference type="EMBL" id="KAJ0034357.1"/>
    </source>
</evidence>